<dbReference type="Proteomes" id="UP000078503">
    <property type="component" value="Unassembled WGS sequence"/>
</dbReference>
<evidence type="ECO:0000313" key="3">
    <source>
        <dbReference type="Proteomes" id="UP000078503"/>
    </source>
</evidence>
<reference evidence="2 3" key="1">
    <citation type="submission" date="2016-03" db="EMBL/GenBank/DDBJ databases">
        <title>Photobacterium proteolyticum sp. nov. a protease producing bacterium isolated from ocean sediments of Laizhou Bay.</title>
        <authorList>
            <person name="Li Y."/>
        </authorList>
    </citation>
    <scope>NUCLEOTIDE SEQUENCE [LARGE SCALE GENOMIC DNA]</scope>
    <source>
        <strain evidence="2 3">R-40508</strain>
    </source>
</reference>
<organism evidence="2 3">
    <name type="scientific">Photobacterium jeanii</name>
    <dbReference type="NCBI Taxonomy" id="858640"/>
    <lineage>
        <taxon>Bacteria</taxon>
        <taxon>Pseudomonadati</taxon>
        <taxon>Pseudomonadota</taxon>
        <taxon>Gammaproteobacteria</taxon>
        <taxon>Vibrionales</taxon>
        <taxon>Vibrionaceae</taxon>
        <taxon>Photobacterium</taxon>
    </lineage>
</organism>
<dbReference type="InterPro" id="IPR003848">
    <property type="entry name" value="DUF218"/>
</dbReference>
<proteinExistence type="predicted"/>
<dbReference type="PANTHER" id="PTHR30336:SF4">
    <property type="entry name" value="ENVELOPE BIOGENESIS FACTOR ELYC"/>
    <property type="match status" value="1"/>
</dbReference>
<protein>
    <recommendedName>
        <fullName evidence="1">DUF218 domain-containing protein</fullName>
    </recommendedName>
</protein>
<keyword evidence="3" id="KW-1185">Reference proteome</keyword>
<dbReference type="EMBL" id="LVHF01000033">
    <property type="protein sequence ID" value="OAN11257.1"/>
    <property type="molecule type" value="Genomic_DNA"/>
</dbReference>
<evidence type="ECO:0000313" key="2">
    <source>
        <dbReference type="EMBL" id="OAN11257.1"/>
    </source>
</evidence>
<dbReference type="GO" id="GO:0005886">
    <property type="term" value="C:plasma membrane"/>
    <property type="evidence" value="ECO:0007669"/>
    <property type="project" value="TreeGrafter"/>
</dbReference>
<accession>A0A178K2C6</accession>
<dbReference type="PANTHER" id="PTHR30336">
    <property type="entry name" value="INNER MEMBRANE PROTEIN, PROBABLE PERMEASE"/>
    <property type="match status" value="1"/>
</dbReference>
<dbReference type="InterPro" id="IPR051599">
    <property type="entry name" value="Cell_Envelope_Assoc"/>
</dbReference>
<dbReference type="AlphaFoldDB" id="A0A178K2C6"/>
<dbReference type="GO" id="GO:0000270">
    <property type="term" value="P:peptidoglycan metabolic process"/>
    <property type="evidence" value="ECO:0007669"/>
    <property type="project" value="TreeGrafter"/>
</dbReference>
<evidence type="ECO:0000259" key="1">
    <source>
        <dbReference type="Pfam" id="PF02698"/>
    </source>
</evidence>
<comment type="caution">
    <text evidence="2">The sequence shown here is derived from an EMBL/GenBank/DDBJ whole genome shotgun (WGS) entry which is preliminary data.</text>
</comment>
<dbReference type="OrthoDB" id="3289889at2"/>
<dbReference type="Pfam" id="PF02698">
    <property type="entry name" value="DUF218"/>
    <property type="match status" value="1"/>
</dbReference>
<sequence>MLASTSITVTDNTTMLTHHIEAAYKAYCTPNRHHFEYDNQCGSNLDGALHYLALAHSAAPTQIDIAITQANILSFQGKLSSALHLYRRCVTQANSEAEYCLALTYLMVWHHYLAEHELVEHYRQQLHALSPQVAIRVTHLLRTLEATLVKPINYELAKVSIASPQWAQRPIKHSAIVVLGYKLNNDGTIPEMLEERLQTALTVINATPECPVIVTGGLAQNGITEAQAMKAWLVDHHVPVTRIWIEDQATNTLDNASYTLDILHQLDIDKICLVSASIHVHRSEIIFATTQLTQPKAMISVEHYAVKDGLSTGENLKDKVRLDCYIDALRSFGLPAFNCLPFIQA</sequence>
<dbReference type="Gene3D" id="3.40.50.620">
    <property type="entry name" value="HUPs"/>
    <property type="match status" value="1"/>
</dbReference>
<name>A0A178K2C6_9GAMM</name>
<dbReference type="RefSeq" id="WP_084406697.1">
    <property type="nucleotide sequence ID" value="NZ_LVHF01000033.1"/>
</dbReference>
<dbReference type="GO" id="GO:0043164">
    <property type="term" value="P:Gram-negative-bacterium-type cell wall biogenesis"/>
    <property type="evidence" value="ECO:0007669"/>
    <property type="project" value="TreeGrafter"/>
</dbReference>
<dbReference type="InterPro" id="IPR014729">
    <property type="entry name" value="Rossmann-like_a/b/a_fold"/>
</dbReference>
<feature type="domain" description="DUF218" evidence="1">
    <location>
        <begin position="175"/>
        <end position="297"/>
    </location>
</feature>
<dbReference type="CDD" id="cd06259">
    <property type="entry name" value="YdcF-like"/>
    <property type="match status" value="1"/>
</dbReference>
<gene>
    <name evidence="2" type="ORF">A3K86_20080</name>
</gene>